<organism evidence="2 3">
    <name type="scientific">Electrophorus electricus</name>
    <name type="common">Electric eel</name>
    <name type="synonym">Gymnotus electricus</name>
    <dbReference type="NCBI Taxonomy" id="8005"/>
    <lineage>
        <taxon>Eukaryota</taxon>
        <taxon>Metazoa</taxon>
        <taxon>Chordata</taxon>
        <taxon>Craniata</taxon>
        <taxon>Vertebrata</taxon>
        <taxon>Euteleostomi</taxon>
        <taxon>Actinopterygii</taxon>
        <taxon>Neopterygii</taxon>
        <taxon>Teleostei</taxon>
        <taxon>Ostariophysi</taxon>
        <taxon>Gymnotiformes</taxon>
        <taxon>Gymnotoidei</taxon>
        <taxon>Gymnotidae</taxon>
        <taxon>Electrophorus</taxon>
    </lineage>
</organism>
<proteinExistence type="predicted"/>
<dbReference type="GeneTree" id="ENSGT00940000173140"/>
<evidence type="ECO:0008006" key="4">
    <source>
        <dbReference type="Google" id="ProtNLM"/>
    </source>
</evidence>
<accession>A0AAY5ERC5</accession>
<feature type="region of interest" description="Disordered" evidence="1">
    <location>
        <begin position="219"/>
        <end position="298"/>
    </location>
</feature>
<feature type="region of interest" description="Disordered" evidence="1">
    <location>
        <begin position="108"/>
        <end position="128"/>
    </location>
</feature>
<dbReference type="Proteomes" id="UP000314983">
    <property type="component" value="Chromosome 8"/>
</dbReference>
<dbReference type="PANTHER" id="PTHR10104">
    <property type="entry name" value="STATHMIN"/>
    <property type="match status" value="1"/>
</dbReference>
<reference evidence="2" key="2">
    <citation type="submission" date="2025-08" db="UniProtKB">
        <authorList>
            <consortium name="Ensembl"/>
        </authorList>
    </citation>
    <scope>IDENTIFICATION</scope>
</reference>
<evidence type="ECO:0000256" key="1">
    <source>
        <dbReference type="SAM" id="MobiDB-lite"/>
    </source>
</evidence>
<sequence>TVPACGAARGDSAVSKKTTDSGVGLDTGEATVLPVPKILPPLRGIKSPGLAHDTQRQESSVILEQLLSQGIIPAQPKVGGGGEAYNIILDDADRPMRRPPPRLESLRTRKEQEVTRKQDVDEKMRQVEERRKVQQKQIHKVLKKKNSPYHLHYILCVLFSSGTNERTITKLHSKIQVLIYMHTWPSLVCVAHKQRMLYYRDCKPPCHCLQVREEELRSRLRAKSARPRGAAPTGADAGGTSVSQLHTAAPPASHLPTADREPGVGSSGGEVAEGRLSDSPELENDSTFQKSEDADELF</sequence>
<feature type="region of interest" description="Disordered" evidence="1">
    <location>
        <begin position="1"/>
        <end position="27"/>
    </location>
</feature>
<dbReference type="Ensembl" id="ENSEEET00000054633.1">
    <property type="protein sequence ID" value="ENSEEEP00000059114.1"/>
    <property type="gene ID" value="ENSEEEG00000025329.1"/>
</dbReference>
<gene>
    <name evidence="2" type="primary">stmnd1</name>
</gene>
<name>A0AAY5ERC5_ELEEL</name>
<dbReference type="InterPro" id="IPR000956">
    <property type="entry name" value="Stathmin_fam"/>
</dbReference>
<protein>
    <recommendedName>
        <fullName evidence="4">Stathmin domain containing 1</fullName>
    </recommendedName>
</protein>
<evidence type="ECO:0000313" key="2">
    <source>
        <dbReference type="Ensembl" id="ENSEEEP00000059114.1"/>
    </source>
</evidence>
<feature type="compositionally biased region" description="Low complexity" evidence="1">
    <location>
        <begin position="227"/>
        <end position="240"/>
    </location>
</feature>
<keyword evidence="3" id="KW-1185">Reference proteome</keyword>
<evidence type="ECO:0000313" key="3">
    <source>
        <dbReference type="Proteomes" id="UP000314983"/>
    </source>
</evidence>
<dbReference type="PANTHER" id="PTHR10104:SF20">
    <property type="entry name" value="STATHMIN DOMAIN-CONTAINING PROTEIN 1"/>
    <property type="match status" value="1"/>
</dbReference>
<dbReference type="AlphaFoldDB" id="A0AAY5ERC5"/>
<dbReference type="GO" id="GO:0031110">
    <property type="term" value="P:regulation of microtubule polymerization or depolymerization"/>
    <property type="evidence" value="ECO:0007669"/>
    <property type="project" value="InterPro"/>
</dbReference>
<reference evidence="2 3" key="1">
    <citation type="submission" date="2020-05" db="EMBL/GenBank/DDBJ databases">
        <title>Electrophorus electricus (electric eel) genome, fEleEle1, primary haplotype.</title>
        <authorList>
            <person name="Myers G."/>
            <person name="Meyer A."/>
            <person name="Fedrigo O."/>
            <person name="Formenti G."/>
            <person name="Rhie A."/>
            <person name="Tracey A."/>
            <person name="Sims Y."/>
            <person name="Jarvis E.D."/>
        </authorList>
    </citation>
    <scope>NUCLEOTIDE SEQUENCE [LARGE SCALE GENOMIC DNA]</scope>
</reference>
<reference evidence="2" key="3">
    <citation type="submission" date="2025-09" db="UniProtKB">
        <authorList>
            <consortium name="Ensembl"/>
        </authorList>
    </citation>
    <scope>IDENTIFICATION</scope>
</reference>